<dbReference type="PANTHER" id="PTHR35791">
    <property type="entry name" value="UPF0754 MEMBRANE PROTEIN YHEB"/>
    <property type="match status" value="1"/>
</dbReference>
<proteinExistence type="inferred from homology"/>
<dbReference type="Pfam" id="PF04286">
    <property type="entry name" value="DUF445"/>
    <property type="match status" value="2"/>
</dbReference>
<evidence type="ECO:0000256" key="6">
    <source>
        <dbReference type="SAM" id="Phobius"/>
    </source>
</evidence>
<name>A0A0B5FKA5_9BACT</name>
<evidence type="ECO:0000256" key="1">
    <source>
        <dbReference type="ARBA" id="ARBA00004308"/>
    </source>
</evidence>
<feature type="transmembrane region" description="Helical" evidence="6">
    <location>
        <begin position="507"/>
        <end position="529"/>
    </location>
</feature>
<dbReference type="AlphaFoldDB" id="A0A0B5FKA5"/>
<dbReference type="STRING" id="483547.GSUB_00795"/>
<keyword evidence="5 6" id="KW-0472">Membrane</keyword>
<reference evidence="7 8" key="1">
    <citation type="journal article" date="2015" name="Genome Announc.">
        <title>Genomes of Geoalkalibacter ferrihydriticus Z-0531T and Geoalkalibacter subterraneus Red1T, Two Haloalkaliphilic Metal-Reducing Deltaproteobacteria.</title>
        <authorList>
            <person name="Badalamenti J.P."/>
            <person name="Krajmalnik-Brown R."/>
            <person name="Torres C.I."/>
            <person name="Bond D.R."/>
        </authorList>
    </citation>
    <scope>NUCLEOTIDE SEQUENCE [LARGE SCALE GENOMIC DNA]</scope>
    <source>
        <strain evidence="7 8">Red1</strain>
    </source>
</reference>
<dbReference type="KEGG" id="gsb:GSUB_00795"/>
<keyword evidence="4 6" id="KW-1133">Transmembrane helix</keyword>
<gene>
    <name evidence="7" type="ORF">GSUB_00795</name>
</gene>
<dbReference type="InterPro" id="IPR007383">
    <property type="entry name" value="DUF445"/>
</dbReference>
<evidence type="ECO:0000313" key="7">
    <source>
        <dbReference type="EMBL" id="AJF07838.1"/>
    </source>
</evidence>
<organism evidence="7 8">
    <name type="scientific">Geoalkalibacter subterraneus</name>
    <dbReference type="NCBI Taxonomy" id="483547"/>
    <lineage>
        <taxon>Bacteria</taxon>
        <taxon>Pseudomonadati</taxon>
        <taxon>Thermodesulfobacteriota</taxon>
        <taxon>Desulfuromonadia</taxon>
        <taxon>Desulfuromonadales</taxon>
        <taxon>Geoalkalibacteraceae</taxon>
        <taxon>Geoalkalibacter</taxon>
    </lineage>
</organism>
<dbReference type="GO" id="GO:0012505">
    <property type="term" value="C:endomembrane system"/>
    <property type="evidence" value="ECO:0007669"/>
    <property type="project" value="UniProtKB-SubCell"/>
</dbReference>
<accession>A0A0B5FKA5</accession>
<keyword evidence="3 6" id="KW-0812">Transmembrane</keyword>
<evidence type="ECO:0000256" key="2">
    <source>
        <dbReference type="ARBA" id="ARBA00008053"/>
    </source>
</evidence>
<evidence type="ECO:0000313" key="8">
    <source>
        <dbReference type="Proteomes" id="UP000035036"/>
    </source>
</evidence>
<keyword evidence="8" id="KW-1185">Reference proteome</keyword>
<dbReference type="HOGENOM" id="CLU_042384_0_1_7"/>
<dbReference type="EMBL" id="CP010311">
    <property type="protein sequence ID" value="AJF07838.1"/>
    <property type="molecule type" value="Genomic_DNA"/>
</dbReference>
<comment type="similarity">
    <text evidence="2">Belongs to the UPF0754 family.</text>
</comment>
<feature type="transmembrane region" description="Helical" evidence="6">
    <location>
        <begin position="6"/>
        <end position="28"/>
    </location>
</feature>
<comment type="subcellular location">
    <subcellularLocation>
        <location evidence="1">Endomembrane system</location>
    </subcellularLocation>
</comment>
<evidence type="ECO:0000256" key="4">
    <source>
        <dbReference type="ARBA" id="ARBA00022989"/>
    </source>
</evidence>
<sequence length="530" mass="60925">MTLRTILPYLLPPVLGAFIGYVTNYIAIRMLFRPLRPWRLLGVRVPLTPGIIPSKRHELAARMGEMVGSHLLTSDDVGRALEKESFRREIKGAVSDKLGRFLDRDLGTLEQLVPADFRHRFRELTELLRWKVVKTVFAYLDSPEFELRLRDYLVRKEGEWLSRDLESFLNPERYDKLRRHLDQRITTFLQSPATAKTVASFVDSKTEQWVGSQRTLRELLPADLIEVLMTQLEREVPPLLEKFGGMLYDPDFRQRLVVKGRQAIEGFLDSLGGLSGLMAGFINLDKIYDRIPEFLDKAGDEIARWLREEKTQEQVARMLRERVDGLLDRSLASYLEKVPYEKVAGVRRFARDKAVQYVQSRKAGEAALGLAERGIDRVKDRSFGVLLHKSLPDDGLDHGREWLVQRILTTLRSPAARDAFSNILAEQLEEWLFRRPLGRLSARVPADVREELNTGLCRQLEELLKKEVPPLVETLNVQRIVEEKVNSLDLLTVEGLLMGIMKEQFKYINLFGALLGFFIGLVNLLILGLR</sequence>
<evidence type="ECO:0008006" key="9">
    <source>
        <dbReference type="Google" id="ProtNLM"/>
    </source>
</evidence>
<protein>
    <recommendedName>
        <fullName evidence="9">DUF445 domain-containing protein</fullName>
    </recommendedName>
</protein>
<evidence type="ECO:0000256" key="3">
    <source>
        <dbReference type="ARBA" id="ARBA00022692"/>
    </source>
</evidence>
<dbReference type="PANTHER" id="PTHR35791:SF1">
    <property type="entry name" value="UPF0754 MEMBRANE PROTEIN YHEB"/>
    <property type="match status" value="1"/>
</dbReference>
<evidence type="ECO:0000256" key="5">
    <source>
        <dbReference type="ARBA" id="ARBA00023136"/>
    </source>
</evidence>
<dbReference type="Proteomes" id="UP000035036">
    <property type="component" value="Chromosome"/>
</dbReference>